<sequence length="153" mass="16819">MATAWAEREAARVGLKEAYDKKEAAKAAVTQAVVDARGVRVTWKKIADELGVEPSNATRKYKPSVDKMEPANTWENEPDPELLALAAVRDAVRKHKEAVRAELLAVAAARALEVTWKEIGEAVKMAEPNAFVKYTALLEEKRVVTVRGEPPAE</sequence>
<dbReference type="RefSeq" id="WP_344999886.1">
    <property type="nucleotide sequence ID" value="NZ_BAAAXV010000009.1"/>
</dbReference>
<gene>
    <name evidence="2" type="ORF">ACFFSA_50355</name>
</gene>
<accession>A0ABV5SJY2</accession>
<evidence type="ECO:0000313" key="2">
    <source>
        <dbReference type="EMBL" id="MFB9631314.1"/>
    </source>
</evidence>
<dbReference type="EMBL" id="JBHMBW010000104">
    <property type="protein sequence ID" value="MFB9631314.1"/>
    <property type="molecule type" value="Genomic_DNA"/>
</dbReference>
<feature type="region of interest" description="Disordered" evidence="1">
    <location>
        <begin position="57"/>
        <end position="76"/>
    </location>
</feature>
<reference evidence="2 3" key="1">
    <citation type="submission" date="2024-09" db="EMBL/GenBank/DDBJ databases">
        <authorList>
            <person name="Sun Q."/>
            <person name="Mori K."/>
        </authorList>
    </citation>
    <scope>NUCLEOTIDE SEQUENCE [LARGE SCALE GENOMIC DNA]</scope>
    <source>
        <strain evidence="2 3">JCM 3143</strain>
    </source>
</reference>
<proteinExistence type="predicted"/>
<evidence type="ECO:0000256" key="1">
    <source>
        <dbReference type="SAM" id="MobiDB-lite"/>
    </source>
</evidence>
<evidence type="ECO:0000313" key="3">
    <source>
        <dbReference type="Proteomes" id="UP001589532"/>
    </source>
</evidence>
<keyword evidence="3" id="KW-1185">Reference proteome</keyword>
<comment type="caution">
    <text evidence="2">The sequence shown here is derived from an EMBL/GenBank/DDBJ whole genome shotgun (WGS) entry which is preliminary data.</text>
</comment>
<dbReference type="Proteomes" id="UP001589532">
    <property type="component" value="Unassembled WGS sequence"/>
</dbReference>
<organism evidence="2 3">
    <name type="scientific">Nonomuraea helvata</name>
    <dbReference type="NCBI Taxonomy" id="37484"/>
    <lineage>
        <taxon>Bacteria</taxon>
        <taxon>Bacillati</taxon>
        <taxon>Actinomycetota</taxon>
        <taxon>Actinomycetes</taxon>
        <taxon>Streptosporangiales</taxon>
        <taxon>Streptosporangiaceae</taxon>
        <taxon>Nonomuraea</taxon>
    </lineage>
</organism>
<name>A0ABV5SJY2_9ACTN</name>
<protein>
    <submittedName>
        <fullName evidence="2">Uncharacterized protein</fullName>
    </submittedName>
</protein>